<keyword evidence="4" id="KW-0804">Transcription</keyword>
<evidence type="ECO:0000256" key="1">
    <source>
        <dbReference type="ARBA" id="ARBA00004123"/>
    </source>
</evidence>
<organism evidence="9">
    <name type="scientific">Glycine soja</name>
    <name type="common">Wild soybean</name>
    <dbReference type="NCBI Taxonomy" id="3848"/>
    <lineage>
        <taxon>Eukaryota</taxon>
        <taxon>Viridiplantae</taxon>
        <taxon>Streptophyta</taxon>
        <taxon>Embryophyta</taxon>
        <taxon>Tracheophyta</taxon>
        <taxon>Spermatophyta</taxon>
        <taxon>Magnoliopsida</taxon>
        <taxon>eudicotyledons</taxon>
        <taxon>Gunneridae</taxon>
        <taxon>Pentapetalae</taxon>
        <taxon>rosids</taxon>
        <taxon>fabids</taxon>
        <taxon>Fabales</taxon>
        <taxon>Fabaceae</taxon>
        <taxon>Papilionoideae</taxon>
        <taxon>50 kb inversion clade</taxon>
        <taxon>NPAAA clade</taxon>
        <taxon>indigoferoid/millettioid clade</taxon>
        <taxon>Phaseoleae</taxon>
        <taxon>Glycine</taxon>
        <taxon>Glycine subgen. Soja</taxon>
    </lineage>
</organism>
<keyword evidence="3" id="KW-0238">DNA-binding</keyword>
<reference evidence="9" key="1">
    <citation type="submission" date="2014-07" db="EMBL/GenBank/DDBJ databases">
        <title>Identification of a novel salt tolerance gene in wild soybean by whole-genome sequencing.</title>
        <authorList>
            <person name="Lam H.-M."/>
            <person name="Qi X."/>
            <person name="Li M.-W."/>
            <person name="Liu X."/>
            <person name="Xie M."/>
            <person name="Ni M."/>
            <person name="Xu X."/>
        </authorList>
    </citation>
    <scope>NUCLEOTIDE SEQUENCE [LARGE SCALE GENOMIC DNA]</scope>
    <source>
        <tissue evidence="9">Root</tissue>
    </source>
</reference>
<evidence type="ECO:0000256" key="7">
    <source>
        <dbReference type="SAM" id="MobiDB-lite"/>
    </source>
</evidence>
<evidence type="ECO:0000256" key="2">
    <source>
        <dbReference type="ARBA" id="ARBA00023015"/>
    </source>
</evidence>
<name>A0A0B2PZ86_GLYSO</name>
<dbReference type="SUPFAM" id="SSF118290">
    <property type="entry name" value="WRKY DNA-binding domain"/>
    <property type="match status" value="1"/>
</dbReference>
<dbReference type="Gene3D" id="2.130.10.10">
    <property type="entry name" value="YVTN repeat-like/Quinoprotein amine dehydrogenase"/>
    <property type="match status" value="2"/>
</dbReference>
<dbReference type="EMBL" id="KN662943">
    <property type="protein sequence ID" value="KHN12857.1"/>
    <property type="molecule type" value="Genomic_DNA"/>
</dbReference>
<keyword evidence="6" id="KW-0853">WD repeat</keyword>
<feature type="compositionally biased region" description="Polar residues" evidence="7">
    <location>
        <begin position="77"/>
        <end position="87"/>
    </location>
</feature>
<dbReference type="InterPro" id="IPR036322">
    <property type="entry name" value="WD40_repeat_dom_sf"/>
</dbReference>
<dbReference type="InterPro" id="IPR015943">
    <property type="entry name" value="WD40/YVTN_repeat-like_dom_sf"/>
</dbReference>
<evidence type="ECO:0000256" key="3">
    <source>
        <dbReference type="ARBA" id="ARBA00023125"/>
    </source>
</evidence>
<dbReference type="Gene3D" id="2.20.25.80">
    <property type="entry name" value="WRKY domain"/>
    <property type="match status" value="1"/>
</dbReference>
<accession>A0A0B2PZ86</accession>
<dbReference type="InterPro" id="IPR036576">
    <property type="entry name" value="WRKY_dom_sf"/>
</dbReference>
<feature type="compositionally biased region" description="Low complexity" evidence="7">
    <location>
        <begin position="67"/>
        <end position="76"/>
    </location>
</feature>
<dbReference type="Pfam" id="PF00400">
    <property type="entry name" value="WD40"/>
    <property type="match status" value="1"/>
</dbReference>
<feature type="region of interest" description="Disordered" evidence="7">
    <location>
        <begin position="61"/>
        <end position="154"/>
    </location>
</feature>
<dbReference type="FunFam" id="2.20.25.80:FF:000003">
    <property type="entry name" value="WRKY transcription factor 57"/>
    <property type="match status" value="1"/>
</dbReference>
<feature type="repeat" description="WD" evidence="6">
    <location>
        <begin position="481"/>
        <end position="516"/>
    </location>
</feature>
<proteinExistence type="predicted"/>
<gene>
    <name evidence="9" type="ORF">glysoja_029391</name>
</gene>
<dbReference type="GO" id="GO:0043565">
    <property type="term" value="F:sequence-specific DNA binding"/>
    <property type="evidence" value="ECO:0007669"/>
    <property type="project" value="InterPro"/>
</dbReference>
<evidence type="ECO:0000259" key="8">
    <source>
        <dbReference type="PROSITE" id="PS50811"/>
    </source>
</evidence>
<dbReference type="Proteomes" id="UP000053555">
    <property type="component" value="Unassembled WGS sequence"/>
</dbReference>
<feature type="domain" description="WRKY" evidence="8">
    <location>
        <begin position="158"/>
        <end position="210"/>
    </location>
</feature>
<feature type="compositionally biased region" description="Polar residues" evidence="7">
    <location>
        <begin position="95"/>
        <end position="109"/>
    </location>
</feature>
<dbReference type="PROSITE" id="PS50082">
    <property type="entry name" value="WD_REPEATS_2"/>
    <property type="match status" value="1"/>
</dbReference>
<dbReference type="SUPFAM" id="SSF50978">
    <property type="entry name" value="WD40 repeat-like"/>
    <property type="match status" value="1"/>
</dbReference>
<dbReference type="PROSITE" id="PS50811">
    <property type="entry name" value="WRKY"/>
    <property type="match status" value="1"/>
</dbReference>
<dbReference type="AlphaFoldDB" id="A0A0B2PZ86"/>
<evidence type="ECO:0000256" key="6">
    <source>
        <dbReference type="PROSITE-ProRule" id="PRU00221"/>
    </source>
</evidence>
<keyword evidence="5" id="KW-0539">Nucleus</keyword>
<feature type="compositionally biased region" description="Basic residues" evidence="7">
    <location>
        <begin position="132"/>
        <end position="145"/>
    </location>
</feature>
<dbReference type="Pfam" id="PF03106">
    <property type="entry name" value="WRKY"/>
    <property type="match status" value="1"/>
</dbReference>
<evidence type="ECO:0000313" key="9">
    <source>
        <dbReference type="EMBL" id="KHN12857.1"/>
    </source>
</evidence>
<dbReference type="PANTHER" id="PTHR43991:SF42">
    <property type="entry name" value="TRANSCRIPTION FACTOR WD40-LIKE FAMILY-RELATED"/>
    <property type="match status" value="1"/>
</dbReference>
<comment type="subcellular location">
    <subcellularLocation>
        <location evidence="1">Nucleus</location>
    </subcellularLocation>
</comment>
<dbReference type="InterPro" id="IPR001680">
    <property type="entry name" value="WD40_rpt"/>
</dbReference>
<dbReference type="PROSITE" id="PS50294">
    <property type="entry name" value="WD_REPEATS_REGION"/>
    <property type="match status" value="1"/>
</dbReference>
<dbReference type="GO" id="GO:0005634">
    <property type="term" value="C:nucleus"/>
    <property type="evidence" value="ECO:0007669"/>
    <property type="project" value="UniProtKB-SubCell"/>
</dbReference>
<dbReference type="InterPro" id="IPR003657">
    <property type="entry name" value="WRKY_dom"/>
</dbReference>
<dbReference type="PANTHER" id="PTHR43991">
    <property type="entry name" value="WD REPEAT PROTEIN (AFU_ORTHOLOGUE AFUA_8G05640)-RELATED"/>
    <property type="match status" value="1"/>
</dbReference>
<evidence type="ECO:0000256" key="4">
    <source>
        <dbReference type="ARBA" id="ARBA00023163"/>
    </source>
</evidence>
<evidence type="ECO:0000256" key="5">
    <source>
        <dbReference type="ARBA" id="ARBA00023242"/>
    </source>
</evidence>
<protein>
    <submittedName>
        <fullName evidence="9">Putative WRKY transcription factor 23</fullName>
    </submittedName>
</protein>
<sequence length="614" mass="69255">MPFSDQIPNNNNSIMMTFPFQQPSTIFDLMMMPSSSSFMDLLAVQDYNVPLFDWLPAGVAHHPSPSPASSNVPDSSEVLNTPASPNFSSISSSSNEATVNNNSEQQSGKELQEEEGGNGGRGDNQDQDKTKKQLKAKKKKKKNQKKQREPRFAFMTKSEVDHLDDGYKWRKYGQKAVKNSPYPRSYYRCTSAGCGVKKRVERSSEDPSMVNSDNTTSLEARSGKDIQGITWKTETSDYKSRDEFRRFRLERLWIVEPRPLIVEQAKQGCQPTLKGGIYYDYFKYNNCLMPFKQDYSPDYGGMLWCTSRHDLYFCSRYKIGHLNALTSRTTEVLDVKGHVVPSKEHPGNHMHGFTKTCIEAMAVGHKLLIIGGNYGELICKHLNRPGVSFCFQLENEAKINSIEIFKRPTATSEAINFVASDQGGGVDIFDVEKTFQFSHFQFPWPVKHASSSPDGRQLVVVGDDPEGRLVDSESGSTIQSFRGHFGCSCSSAWHPDGNMFATGNTDRTCRIWDVRNLLQPVAALEGNATAISSISFTSDGRFMAMCEDVDFVHVYDVQDAFRREQEIDLFGHVSGLSFSPDTEYLFISVSIDTVPTLLSYQRRHRIYHYLDSMN</sequence>
<keyword evidence="2" id="KW-0805">Transcription regulation</keyword>
<dbReference type="SMART" id="SM00774">
    <property type="entry name" value="WRKY"/>
    <property type="match status" value="1"/>
</dbReference>
<dbReference type="SMART" id="SM00320">
    <property type="entry name" value="WD40"/>
    <property type="match status" value="4"/>
</dbReference>
<dbReference type="GO" id="GO:0003700">
    <property type="term" value="F:DNA-binding transcription factor activity"/>
    <property type="evidence" value="ECO:0007669"/>
    <property type="project" value="InterPro"/>
</dbReference>